<name>A0A1T1HFN0_OCELI</name>
<feature type="topological domain" description="Cytoplasmic" evidence="7">
    <location>
        <begin position="1"/>
        <end position="4"/>
    </location>
</feature>
<keyword evidence="5 7" id="KW-0472">Membrane</keyword>
<dbReference type="InterPro" id="IPR007060">
    <property type="entry name" value="FtsL/DivIC"/>
</dbReference>
<evidence type="ECO:0000256" key="3">
    <source>
        <dbReference type="ARBA" id="ARBA00022692"/>
    </source>
</evidence>
<dbReference type="PANTHER" id="PTHR37485">
    <property type="entry name" value="CELL DIVISION PROTEIN FTSB"/>
    <property type="match status" value="1"/>
</dbReference>
<keyword evidence="2 7" id="KW-0132">Cell division</keyword>
<protein>
    <recommendedName>
        <fullName evidence="7">Cell division protein FtsB</fullName>
    </recommendedName>
</protein>
<evidence type="ECO:0000256" key="6">
    <source>
        <dbReference type="ARBA" id="ARBA00023306"/>
    </source>
</evidence>
<dbReference type="STRING" id="966.BTA35_0203820"/>
<evidence type="ECO:0000256" key="7">
    <source>
        <dbReference type="HAMAP-Rule" id="MF_00599"/>
    </source>
</evidence>
<sequence>MFRFLNLILVVLILLLQVRLWFGESSLPETWQLESRIETRKLENADLAKRNEALAAEVAGLRRGLDAIEERARYELGMVRPNETFFLLIDEPEQSLKAVSPAAGLSQ</sequence>
<dbReference type="PANTHER" id="PTHR37485:SF1">
    <property type="entry name" value="CELL DIVISION PROTEIN FTSB"/>
    <property type="match status" value="1"/>
</dbReference>
<evidence type="ECO:0000313" key="8">
    <source>
        <dbReference type="EMBL" id="OOV88626.1"/>
    </source>
</evidence>
<evidence type="ECO:0000313" key="9">
    <source>
        <dbReference type="Proteomes" id="UP000190064"/>
    </source>
</evidence>
<keyword evidence="1 7" id="KW-1003">Cell membrane</keyword>
<evidence type="ECO:0000256" key="5">
    <source>
        <dbReference type="ARBA" id="ARBA00023136"/>
    </source>
</evidence>
<dbReference type="GO" id="GO:0005886">
    <property type="term" value="C:plasma membrane"/>
    <property type="evidence" value="ECO:0007669"/>
    <property type="project" value="UniProtKB-SubCell"/>
</dbReference>
<proteinExistence type="inferred from homology"/>
<keyword evidence="4 7" id="KW-1133">Transmembrane helix</keyword>
<keyword evidence="6 7" id="KW-0131">Cell cycle</keyword>
<dbReference type="Pfam" id="PF04977">
    <property type="entry name" value="DivIC"/>
    <property type="match status" value="1"/>
</dbReference>
<dbReference type="NCBIfam" id="NF002058">
    <property type="entry name" value="PRK00888.1"/>
    <property type="match status" value="1"/>
</dbReference>
<evidence type="ECO:0000256" key="4">
    <source>
        <dbReference type="ARBA" id="ARBA00022989"/>
    </source>
</evidence>
<dbReference type="InterPro" id="IPR023081">
    <property type="entry name" value="Cell_div_FtsB"/>
</dbReference>
<evidence type="ECO:0000256" key="2">
    <source>
        <dbReference type="ARBA" id="ARBA00022618"/>
    </source>
</evidence>
<dbReference type="Proteomes" id="UP000190064">
    <property type="component" value="Unassembled WGS sequence"/>
</dbReference>
<dbReference type="HAMAP" id="MF_00599">
    <property type="entry name" value="FtsB"/>
    <property type="match status" value="1"/>
</dbReference>
<keyword evidence="7" id="KW-0997">Cell inner membrane</keyword>
<keyword evidence="3 7" id="KW-0812">Transmembrane</keyword>
<keyword evidence="9" id="KW-1185">Reference proteome</keyword>
<gene>
    <name evidence="7" type="primary">ftsB</name>
    <name evidence="8" type="ORF">BTA35_0203820</name>
</gene>
<dbReference type="RefSeq" id="WP_077243066.1">
    <property type="nucleotide sequence ID" value="NZ_MTSD02000001.1"/>
</dbReference>
<dbReference type="EMBL" id="MTSD02000001">
    <property type="protein sequence ID" value="OOV88626.1"/>
    <property type="molecule type" value="Genomic_DNA"/>
</dbReference>
<comment type="subunit">
    <text evidence="7">Part of a complex composed of FtsB, FtsL and FtsQ.</text>
</comment>
<dbReference type="GO" id="GO:0030428">
    <property type="term" value="C:cell septum"/>
    <property type="evidence" value="ECO:0007669"/>
    <property type="project" value="TreeGrafter"/>
</dbReference>
<comment type="function">
    <text evidence="7">Essential cell division protein. May link together the upstream cell division proteins, which are predominantly cytoplasmic, with the downstream cell division proteins, which are predominantly periplasmic.</text>
</comment>
<dbReference type="GO" id="GO:0032153">
    <property type="term" value="C:cell division site"/>
    <property type="evidence" value="ECO:0007669"/>
    <property type="project" value="UniProtKB-UniRule"/>
</dbReference>
<organism evidence="8 9">
    <name type="scientific">Oceanospirillum linum</name>
    <dbReference type="NCBI Taxonomy" id="966"/>
    <lineage>
        <taxon>Bacteria</taxon>
        <taxon>Pseudomonadati</taxon>
        <taxon>Pseudomonadota</taxon>
        <taxon>Gammaproteobacteria</taxon>
        <taxon>Oceanospirillales</taxon>
        <taxon>Oceanospirillaceae</taxon>
        <taxon>Oceanospirillum</taxon>
    </lineage>
</organism>
<evidence type="ECO:0000256" key="1">
    <source>
        <dbReference type="ARBA" id="ARBA00022475"/>
    </source>
</evidence>
<comment type="subcellular location">
    <subcellularLocation>
        <location evidence="7">Cell inner membrane</location>
        <topology evidence="7">Single-pass type II membrane protein</topology>
    </subcellularLocation>
    <text evidence="7">Localizes to the division septum.</text>
</comment>
<feature type="topological domain" description="Periplasmic" evidence="7">
    <location>
        <begin position="23"/>
        <end position="107"/>
    </location>
</feature>
<dbReference type="GO" id="GO:0043093">
    <property type="term" value="P:FtsZ-dependent cytokinesis"/>
    <property type="evidence" value="ECO:0007669"/>
    <property type="project" value="UniProtKB-UniRule"/>
</dbReference>
<reference evidence="8" key="1">
    <citation type="submission" date="2017-02" db="EMBL/GenBank/DDBJ databases">
        <title>Draft Genome Sequence of the Salt Water Bacterium Oceanospirillum linum ATCC 11336.</title>
        <authorList>
            <person name="Trachtenberg A.M."/>
            <person name="Carney J.G."/>
            <person name="Linnane J.D."/>
            <person name="Rheaume B.A."/>
            <person name="Pitts N.L."/>
            <person name="Mykles D.L."/>
            <person name="Maclea K.S."/>
        </authorList>
    </citation>
    <scope>NUCLEOTIDE SEQUENCE [LARGE SCALE GENOMIC DNA]</scope>
    <source>
        <strain evidence="8">ATCC 11336</strain>
    </source>
</reference>
<accession>A0A1T1HFN0</accession>
<comment type="similarity">
    <text evidence="7">Belongs to the FtsB family.</text>
</comment>
<comment type="caution">
    <text evidence="8">The sequence shown here is derived from an EMBL/GenBank/DDBJ whole genome shotgun (WGS) entry which is preliminary data.</text>
</comment>
<dbReference type="AlphaFoldDB" id="A0A1T1HFN0"/>